<dbReference type="EMBL" id="JAABFR010001566">
    <property type="protein sequence ID" value="MBD4338508.1"/>
    <property type="molecule type" value="Genomic_DNA"/>
</dbReference>
<keyword evidence="1" id="KW-0472">Membrane</keyword>
<accession>A0A8I0H560</accession>
<evidence type="ECO:0000313" key="3">
    <source>
        <dbReference type="Proteomes" id="UP000653002"/>
    </source>
</evidence>
<dbReference type="GO" id="GO:0016787">
    <property type="term" value="F:hydrolase activity"/>
    <property type="evidence" value="ECO:0007669"/>
    <property type="project" value="UniProtKB-KW"/>
</dbReference>
<keyword evidence="1" id="KW-1133">Transmembrane helix</keyword>
<reference evidence="2" key="1">
    <citation type="submission" date="2020-01" db="EMBL/GenBank/DDBJ databases">
        <authorList>
            <person name="Richard D."/>
        </authorList>
    </citation>
    <scope>NUCLEOTIDE SEQUENCE</scope>
    <source>
        <strain evidence="2">JP541</strain>
    </source>
</reference>
<feature type="transmembrane region" description="Helical" evidence="1">
    <location>
        <begin position="17"/>
        <end position="39"/>
    </location>
</feature>
<evidence type="ECO:0000313" key="2">
    <source>
        <dbReference type="EMBL" id="MBD4338508.1"/>
    </source>
</evidence>
<dbReference type="AlphaFoldDB" id="A0A8I0H560"/>
<comment type="caution">
    <text evidence="2">The sequence shown here is derived from an EMBL/GenBank/DDBJ whole genome shotgun (WGS) entry which is preliminary data.</text>
</comment>
<dbReference type="Proteomes" id="UP000653002">
    <property type="component" value="Unassembled WGS sequence"/>
</dbReference>
<protein>
    <submittedName>
        <fullName evidence="2">Alpha/beta hydrolase</fullName>
    </submittedName>
</protein>
<name>A0A8I0H560_XANCI</name>
<proteinExistence type="predicted"/>
<keyword evidence="1" id="KW-0812">Transmembrane</keyword>
<keyword evidence="2" id="KW-0378">Hydrolase</keyword>
<evidence type="ECO:0000256" key="1">
    <source>
        <dbReference type="SAM" id="Phobius"/>
    </source>
</evidence>
<gene>
    <name evidence="2" type="ORF">GUH15_21125</name>
</gene>
<organism evidence="2 3">
    <name type="scientific">Xanthomonas citri pv. citri</name>
    <dbReference type="NCBI Taxonomy" id="611301"/>
    <lineage>
        <taxon>Bacteria</taxon>
        <taxon>Pseudomonadati</taxon>
        <taxon>Pseudomonadota</taxon>
        <taxon>Gammaproteobacteria</taxon>
        <taxon>Lysobacterales</taxon>
        <taxon>Lysobacteraceae</taxon>
        <taxon>Xanthomonas</taxon>
    </lineage>
</organism>
<sequence>IGPGADLLFGSTFGGPFMSLMIVFVPQVLVFSVLCTLTYRKTGSIYTGAFTVAAMAAWIVTGGSAMI</sequence>
<feature type="non-terminal residue" evidence="2">
    <location>
        <position position="1"/>
    </location>
</feature>
<feature type="transmembrane region" description="Helical" evidence="1">
    <location>
        <begin position="46"/>
        <end position="66"/>
    </location>
</feature>